<feature type="signal peptide" evidence="1">
    <location>
        <begin position="1"/>
        <end position="24"/>
    </location>
</feature>
<protein>
    <submittedName>
        <fullName evidence="2">Uncharacterized protein</fullName>
    </submittedName>
</protein>
<dbReference type="RefSeq" id="WP_199050076.1">
    <property type="nucleotide sequence ID" value="NZ_JAELXT010000017.1"/>
</dbReference>
<accession>A0ABS0Y3G3</accession>
<name>A0ABS0Y3G3_9HYPH</name>
<evidence type="ECO:0000313" key="2">
    <source>
        <dbReference type="EMBL" id="MBJ6126849.1"/>
    </source>
</evidence>
<organism evidence="2 3">
    <name type="scientific">Microvirga splendida</name>
    <dbReference type="NCBI Taxonomy" id="2795727"/>
    <lineage>
        <taxon>Bacteria</taxon>
        <taxon>Pseudomonadati</taxon>
        <taxon>Pseudomonadota</taxon>
        <taxon>Alphaproteobacteria</taxon>
        <taxon>Hyphomicrobiales</taxon>
        <taxon>Methylobacteriaceae</taxon>
        <taxon>Microvirga</taxon>
    </lineage>
</organism>
<evidence type="ECO:0000313" key="3">
    <source>
        <dbReference type="Proteomes" id="UP000620670"/>
    </source>
</evidence>
<comment type="caution">
    <text evidence="2">The sequence shown here is derived from an EMBL/GenBank/DDBJ whole genome shotgun (WGS) entry which is preliminary data.</text>
</comment>
<dbReference type="EMBL" id="JAELXT010000017">
    <property type="protein sequence ID" value="MBJ6126849.1"/>
    <property type="molecule type" value="Genomic_DNA"/>
</dbReference>
<dbReference type="Proteomes" id="UP000620670">
    <property type="component" value="Unassembled WGS sequence"/>
</dbReference>
<gene>
    <name evidence="2" type="ORF">JAO75_15680</name>
</gene>
<keyword evidence="1" id="KW-0732">Signal</keyword>
<sequence>MANLLRLMLTRLLIAMIAIAPVSAAWHRTAQAAAQAPAAQAHAVQGGHKHVVHRQVDHKHSAPTKAHGTWQVCCHPACTMAVVPSPAVPAQGFPLSVPLRSVADRIPLPRSPSGLDRPPKLV</sequence>
<proteinExistence type="predicted"/>
<reference evidence="3" key="1">
    <citation type="submission" date="2020-12" db="EMBL/GenBank/DDBJ databases">
        <title>Hymenobacter sp.</title>
        <authorList>
            <person name="Kim M.K."/>
        </authorList>
    </citation>
    <scope>NUCLEOTIDE SEQUENCE [LARGE SCALE GENOMIC DNA]</scope>
    <source>
        <strain evidence="3">BT325</strain>
    </source>
</reference>
<keyword evidence="3" id="KW-1185">Reference proteome</keyword>
<feature type="chain" id="PRO_5046935639" evidence="1">
    <location>
        <begin position="25"/>
        <end position="122"/>
    </location>
</feature>
<evidence type="ECO:0000256" key="1">
    <source>
        <dbReference type="SAM" id="SignalP"/>
    </source>
</evidence>